<protein>
    <submittedName>
        <fullName evidence="1">Uncharacterized protein</fullName>
    </submittedName>
</protein>
<accession>A0A252BRR1</accession>
<dbReference type="Proteomes" id="UP000194931">
    <property type="component" value="Unassembled WGS sequence"/>
</dbReference>
<sequence length="117" mass="12294">DGDSNVVGRSVPRLRGRASNLTPTLIDSVNYVYQISDGPGSVLALYEGGYAGGIAFGGYVADLYAQAPAPGTYTVQTDRSGTWLRLGTKPVYAITVDAEGQFRSGAAPPNVLDILRQ</sequence>
<feature type="non-terminal residue" evidence="1">
    <location>
        <position position="117"/>
    </location>
</feature>
<feature type="non-terminal residue" evidence="1">
    <location>
        <position position="1"/>
    </location>
</feature>
<comment type="caution">
    <text evidence="1">The sequence shown here is derived from an EMBL/GenBank/DDBJ whole genome shotgun (WGS) entry which is preliminary data.</text>
</comment>
<evidence type="ECO:0000313" key="2">
    <source>
        <dbReference type="Proteomes" id="UP000194931"/>
    </source>
</evidence>
<evidence type="ECO:0000313" key="1">
    <source>
        <dbReference type="EMBL" id="OUJ10669.1"/>
    </source>
</evidence>
<gene>
    <name evidence="1" type="ORF">HK26_08350</name>
</gene>
<dbReference type="AlphaFoldDB" id="A0A252BRR1"/>
<dbReference type="EMBL" id="JOPJ01000044">
    <property type="protein sequence ID" value="OUJ10669.1"/>
    <property type="molecule type" value="Genomic_DNA"/>
</dbReference>
<proteinExistence type="predicted"/>
<name>A0A252BRR1_9PROT</name>
<organism evidence="1 2">
    <name type="scientific">Acetobacter okinawensis</name>
    <dbReference type="NCBI Taxonomy" id="1076594"/>
    <lineage>
        <taxon>Bacteria</taxon>
        <taxon>Pseudomonadati</taxon>
        <taxon>Pseudomonadota</taxon>
        <taxon>Alphaproteobacteria</taxon>
        <taxon>Acetobacterales</taxon>
        <taxon>Acetobacteraceae</taxon>
        <taxon>Acetobacter</taxon>
    </lineage>
</organism>
<reference evidence="2" key="1">
    <citation type="submission" date="2014-06" db="EMBL/GenBank/DDBJ databases">
        <authorList>
            <person name="Winans N.J."/>
            <person name="Newell P.D."/>
            <person name="Douglas A.E."/>
        </authorList>
    </citation>
    <scope>NUCLEOTIDE SEQUENCE [LARGE SCALE GENOMIC DNA]</scope>
</reference>
<keyword evidence="2" id="KW-1185">Reference proteome</keyword>